<dbReference type="STRING" id="204536.SULAZ_1098"/>
<name>C1DVD3_SULAA</name>
<dbReference type="HOGENOM" id="CLU_1199296_0_0_0"/>
<dbReference type="PANTHER" id="PTHR36304:SF4">
    <property type="entry name" value="DUF4388 DOMAIN-CONTAINING PROTEIN"/>
    <property type="match status" value="1"/>
</dbReference>
<dbReference type="KEGG" id="saf:SULAZ_1098"/>
<dbReference type="Pfam" id="PF14332">
    <property type="entry name" value="DUF4388"/>
    <property type="match status" value="1"/>
</dbReference>
<accession>C1DVD3</accession>
<dbReference type="EMBL" id="CP001229">
    <property type="protein sequence ID" value="ACN98979.1"/>
    <property type="molecule type" value="Genomic_DNA"/>
</dbReference>
<dbReference type="OrthoDB" id="11765at2"/>
<gene>
    <name evidence="2" type="ordered locus">SULAZ_1098</name>
</gene>
<dbReference type="RefSeq" id="WP_012674299.1">
    <property type="nucleotide sequence ID" value="NC_012438.1"/>
</dbReference>
<organism evidence="2 3">
    <name type="scientific">Sulfurihydrogenibium azorense (strain DSM 15241 / OCM 825 / Az-Fu1)</name>
    <dbReference type="NCBI Taxonomy" id="204536"/>
    <lineage>
        <taxon>Bacteria</taxon>
        <taxon>Pseudomonadati</taxon>
        <taxon>Aquificota</taxon>
        <taxon>Aquificia</taxon>
        <taxon>Aquificales</taxon>
        <taxon>Hydrogenothermaceae</taxon>
        <taxon>Sulfurihydrogenibium</taxon>
    </lineage>
</organism>
<dbReference type="AlphaFoldDB" id="C1DVD3"/>
<dbReference type="eggNOG" id="ENOG5033W69">
    <property type="taxonomic scope" value="Bacteria"/>
</dbReference>
<feature type="domain" description="PatA-like N-terminal" evidence="1">
    <location>
        <begin position="4"/>
        <end position="125"/>
    </location>
</feature>
<keyword evidence="3" id="KW-1185">Reference proteome</keyword>
<evidence type="ECO:0000259" key="1">
    <source>
        <dbReference type="Pfam" id="PF14332"/>
    </source>
</evidence>
<dbReference type="InterPro" id="IPR025497">
    <property type="entry name" value="PatA-like_N"/>
</dbReference>
<protein>
    <recommendedName>
        <fullName evidence="1">PatA-like N-terminal domain-containing protein</fullName>
    </recommendedName>
</protein>
<sequence length="260" mass="30131">MISSGDLKTFNLVDILQVISYEEKDCILTIENKDIGTYGVYFHKGNPVYVRKVKRNFLLYLDLDFNTVLKRDKASKEDLFKNISTLLPLILGLKEGRFSITSGFIKYTEDIPTYIESIKLIILLSRNLTLEEVNRKITDLHLIYEKTPDFEEKLKSVNLNDKEKEILNLINGVNKVSDIIVKLHFERVLESEKLNSAAQNKEFIEKLYQETELDVKRALYGFLAAGLVRKHKPAKKSENVLDRILLYLEKKSVKDSLKEI</sequence>
<dbReference type="Proteomes" id="UP000001369">
    <property type="component" value="Chromosome"/>
</dbReference>
<reference evidence="2 3" key="1">
    <citation type="journal article" date="2009" name="J. Bacteriol.">
        <title>Complete and draft genome sequences of six members of the Aquificales.</title>
        <authorList>
            <person name="Reysenbach A.L."/>
            <person name="Hamamura N."/>
            <person name="Podar M."/>
            <person name="Griffiths E."/>
            <person name="Ferreira S."/>
            <person name="Hochstein R."/>
            <person name="Heidelberg J."/>
            <person name="Johnson J."/>
            <person name="Mead D."/>
            <person name="Pohorille A."/>
            <person name="Sarmiento M."/>
            <person name="Schweighofer K."/>
            <person name="Seshadri R."/>
            <person name="Voytek M.A."/>
        </authorList>
    </citation>
    <scope>NUCLEOTIDE SEQUENCE [LARGE SCALE GENOMIC DNA]</scope>
    <source>
        <strain evidence="3">Az-Fu1 / DSM 15241 / OCM 825</strain>
    </source>
</reference>
<dbReference type="PANTHER" id="PTHR36304">
    <property type="entry name" value="DOMAIN GTPASE-ACTIVATING PROTEIN, PUTATIVE-RELATED-RELATED"/>
    <property type="match status" value="1"/>
</dbReference>
<proteinExistence type="predicted"/>
<evidence type="ECO:0000313" key="3">
    <source>
        <dbReference type="Proteomes" id="UP000001369"/>
    </source>
</evidence>
<evidence type="ECO:0000313" key="2">
    <source>
        <dbReference type="EMBL" id="ACN98979.1"/>
    </source>
</evidence>